<dbReference type="RefSeq" id="WP_174701556.1">
    <property type="nucleotide sequence ID" value="NZ_JABURA010000001.1"/>
</dbReference>
<dbReference type="EMBL" id="JABURA010000001">
    <property type="protein sequence ID" value="NUB90664.1"/>
    <property type="molecule type" value="Genomic_DNA"/>
</dbReference>
<feature type="transmembrane region" description="Helical" evidence="1">
    <location>
        <begin position="71"/>
        <end position="89"/>
    </location>
</feature>
<feature type="transmembrane region" description="Helical" evidence="1">
    <location>
        <begin position="95"/>
        <end position="117"/>
    </location>
</feature>
<evidence type="ECO:0000256" key="1">
    <source>
        <dbReference type="SAM" id="Phobius"/>
    </source>
</evidence>
<keyword evidence="1" id="KW-0812">Transmembrane</keyword>
<accession>A0A8J8GII6</accession>
<dbReference type="AlphaFoldDB" id="A0A8J8GII6"/>
<keyword evidence="1" id="KW-0472">Membrane</keyword>
<dbReference type="OrthoDB" id="201480at2157"/>
<evidence type="ECO:0000313" key="3">
    <source>
        <dbReference type="Proteomes" id="UP000728647"/>
    </source>
</evidence>
<comment type="caution">
    <text evidence="2">The sequence shown here is derived from an EMBL/GenBank/DDBJ whole genome shotgun (WGS) entry which is preliminary data.</text>
</comment>
<reference evidence="2" key="1">
    <citation type="submission" date="2020-06" db="EMBL/GenBank/DDBJ databases">
        <title>Haloterrigena sp. nov., an extremely halophilic archaeon isolated from a saline sediment.</title>
        <authorList>
            <person name="Liu B.-B."/>
        </authorList>
    </citation>
    <scope>NUCLEOTIDE SEQUENCE</scope>
    <source>
        <strain evidence="2">SYSU A121-1</strain>
    </source>
</reference>
<protein>
    <submittedName>
        <fullName evidence="2">Uncharacterized protein</fullName>
    </submittedName>
</protein>
<sequence length="132" mass="13904">MIDRDGRIVFGSLLALILVLTVSIVVEEQFGVGLREYPVLSFLVFAGLALAAPQLYLAATDDETADDDPTRSRVQFAAVATAVFALAFADDASGISYLAIAGIGSGAVIALVCYEALRWHHGSSEGSLSQVR</sequence>
<gene>
    <name evidence="2" type="ORF">HT576_06480</name>
</gene>
<proteinExistence type="predicted"/>
<dbReference type="Proteomes" id="UP000728647">
    <property type="component" value="Unassembled WGS sequence"/>
</dbReference>
<evidence type="ECO:0000313" key="2">
    <source>
        <dbReference type="EMBL" id="NUB90664.1"/>
    </source>
</evidence>
<feature type="transmembrane region" description="Helical" evidence="1">
    <location>
        <begin position="7"/>
        <end position="26"/>
    </location>
</feature>
<keyword evidence="1" id="KW-1133">Transmembrane helix</keyword>
<name>A0A8J8GII6_9EURY</name>
<feature type="transmembrane region" description="Helical" evidence="1">
    <location>
        <begin position="38"/>
        <end position="59"/>
    </location>
</feature>
<organism evidence="2 3">
    <name type="scientific">Haloterrigena gelatinilytica</name>
    <dbReference type="NCBI Taxonomy" id="2741724"/>
    <lineage>
        <taxon>Archaea</taxon>
        <taxon>Methanobacteriati</taxon>
        <taxon>Methanobacteriota</taxon>
        <taxon>Stenosarchaea group</taxon>
        <taxon>Halobacteria</taxon>
        <taxon>Halobacteriales</taxon>
        <taxon>Natrialbaceae</taxon>
        <taxon>Haloterrigena</taxon>
    </lineage>
</organism>